<gene>
    <name evidence="12" type="ORF">BO82DRAFT_434868</name>
</gene>
<sequence>MALLSTFRVVLLVLTSLSQALPALHARDISPHQLSEFAFFAQYADAAYCSNNYDPKSSGARIRCWDRGCPAIEATNTSIALAFSNATMTDTAGFIAVDHTHRRRIISFRGSYSVRNWLADVMFVFTDPHLCDGCRAELGFWTSWTLIRNDVIQQLEQRQTAYSSYELVLVGYSLGAAVATLAAADLRSRGYKAALYAYASPRVGNEALAQFITNQGGNYRFTHTNDPIPKLPLLIMDYVHISPEYHILSGDNVTVRPQDVAVYEGSVNYAGNTGTGSPSPSPSLRGLSAHRWYFQLVDGCKERGLPWRRGE</sequence>
<keyword evidence="4 9" id="KW-0732">Signal</keyword>
<dbReference type="GO" id="GO:0016042">
    <property type="term" value="P:lipid catabolic process"/>
    <property type="evidence" value="ECO:0007669"/>
    <property type="project" value="InterPro"/>
</dbReference>
<dbReference type="CDD" id="cd00519">
    <property type="entry name" value="Lipase_3"/>
    <property type="match status" value="1"/>
</dbReference>
<dbReference type="Pfam" id="PF01764">
    <property type="entry name" value="Lipase_3"/>
    <property type="match status" value="1"/>
</dbReference>
<dbReference type="InterPro" id="IPR029058">
    <property type="entry name" value="AB_hydrolase_fold"/>
</dbReference>
<proteinExistence type="inferred from homology"/>
<accession>A0A319C0P5</accession>
<evidence type="ECO:0000256" key="6">
    <source>
        <dbReference type="ARBA" id="ARBA00034075"/>
    </source>
</evidence>
<evidence type="ECO:0000259" key="10">
    <source>
        <dbReference type="Pfam" id="PF01764"/>
    </source>
</evidence>
<organism evidence="12 13">
    <name type="scientific">Aspergillus uvarum CBS 121591</name>
    <dbReference type="NCBI Taxonomy" id="1448315"/>
    <lineage>
        <taxon>Eukaryota</taxon>
        <taxon>Fungi</taxon>
        <taxon>Dikarya</taxon>
        <taxon>Ascomycota</taxon>
        <taxon>Pezizomycotina</taxon>
        <taxon>Eurotiomycetes</taxon>
        <taxon>Eurotiomycetidae</taxon>
        <taxon>Eurotiales</taxon>
        <taxon>Aspergillaceae</taxon>
        <taxon>Aspergillus</taxon>
        <taxon>Aspergillus subgen. Circumdati</taxon>
    </lineage>
</organism>
<dbReference type="GeneID" id="37143718"/>
<dbReference type="PANTHER" id="PTHR46640">
    <property type="entry name" value="TRIACYLGLYCEROL LIPASE, PUTATIVE (AFU_ORTHOLOGUE AFUA_6G06510)-RELATED"/>
    <property type="match status" value="1"/>
</dbReference>
<keyword evidence="13" id="KW-1185">Reference proteome</keyword>
<keyword evidence="5" id="KW-0378">Hydrolase</keyword>
<dbReference type="SUPFAM" id="SSF53474">
    <property type="entry name" value="alpha/beta-Hydrolases"/>
    <property type="match status" value="1"/>
</dbReference>
<dbReference type="STRING" id="1448315.A0A319C0P5"/>
<evidence type="ECO:0000259" key="11">
    <source>
        <dbReference type="Pfam" id="PF03893"/>
    </source>
</evidence>
<evidence type="ECO:0000313" key="12">
    <source>
        <dbReference type="EMBL" id="PYH78644.1"/>
    </source>
</evidence>
<keyword evidence="3" id="KW-0858">Xylan degradation</keyword>
<feature type="domain" description="Fungal lipase-type" evidence="10">
    <location>
        <begin position="105"/>
        <end position="233"/>
    </location>
</feature>
<comment type="similarity">
    <text evidence="7">Belongs to the AB hydrolase superfamily. FaeA family.</text>
</comment>
<dbReference type="InterPro" id="IPR002921">
    <property type="entry name" value="Fungal_lipase-type"/>
</dbReference>
<evidence type="ECO:0000256" key="5">
    <source>
        <dbReference type="ARBA" id="ARBA00022801"/>
    </source>
</evidence>
<dbReference type="Pfam" id="PF03893">
    <property type="entry name" value="Lipase3_N"/>
    <property type="match status" value="1"/>
</dbReference>
<feature type="chain" id="PRO_5016319904" description="feruloyl esterase" evidence="9">
    <location>
        <begin position="21"/>
        <end position="311"/>
    </location>
</feature>
<dbReference type="OrthoDB" id="426718at2759"/>
<dbReference type="EC" id="3.1.1.73" evidence="1"/>
<evidence type="ECO:0000256" key="1">
    <source>
        <dbReference type="ARBA" id="ARBA00013091"/>
    </source>
</evidence>
<keyword evidence="3" id="KW-0624">Polysaccharide degradation</keyword>
<dbReference type="InterPro" id="IPR051299">
    <property type="entry name" value="AB_hydrolase_lip/est"/>
</dbReference>
<evidence type="ECO:0000256" key="2">
    <source>
        <dbReference type="ARBA" id="ARBA00022487"/>
    </source>
</evidence>
<dbReference type="GO" id="GO:0045493">
    <property type="term" value="P:xylan catabolic process"/>
    <property type="evidence" value="ECO:0007669"/>
    <property type="project" value="UniProtKB-KW"/>
</dbReference>
<dbReference type="VEuPathDB" id="FungiDB:BO82DRAFT_434868"/>
<dbReference type="InterPro" id="IPR005592">
    <property type="entry name" value="Mono/diacylglycerol_lipase_N"/>
</dbReference>
<evidence type="ECO:0000313" key="13">
    <source>
        <dbReference type="Proteomes" id="UP000248340"/>
    </source>
</evidence>
<dbReference type="PANTHER" id="PTHR46640:SF1">
    <property type="entry name" value="FUNGAL LIPASE-LIKE DOMAIN-CONTAINING PROTEIN-RELATED"/>
    <property type="match status" value="1"/>
</dbReference>
<dbReference type="RefSeq" id="XP_025488844.1">
    <property type="nucleotide sequence ID" value="XM_025640976.1"/>
</dbReference>
<evidence type="ECO:0000256" key="7">
    <source>
        <dbReference type="ARBA" id="ARBA00037991"/>
    </source>
</evidence>
<feature type="domain" description="Mono-/di-acylglycerol lipase N-terminal" evidence="11">
    <location>
        <begin position="10"/>
        <end position="77"/>
    </location>
</feature>
<dbReference type="AlphaFoldDB" id="A0A319C0P5"/>
<dbReference type="Gene3D" id="3.40.50.1820">
    <property type="entry name" value="alpha/beta hydrolase"/>
    <property type="match status" value="1"/>
</dbReference>
<name>A0A319C0P5_9EURO</name>
<evidence type="ECO:0000256" key="9">
    <source>
        <dbReference type="SAM" id="SignalP"/>
    </source>
</evidence>
<feature type="signal peptide" evidence="9">
    <location>
        <begin position="1"/>
        <end position="20"/>
    </location>
</feature>
<dbReference type="GO" id="GO:0030600">
    <property type="term" value="F:feruloyl esterase activity"/>
    <property type="evidence" value="ECO:0007669"/>
    <property type="project" value="UniProtKB-EC"/>
</dbReference>
<keyword evidence="3" id="KW-0119">Carbohydrate metabolism</keyword>
<keyword evidence="2" id="KW-0719">Serine esterase</keyword>
<reference evidence="12 13" key="1">
    <citation type="submission" date="2016-12" db="EMBL/GenBank/DDBJ databases">
        <title>The genomes of Aspergillus section Nigri reveals drivers in fungal speciation.</title>
        <authorList>
            <consortium name="DOE Joint Genome Institute"/>
            <person name="Vesth T.C."/>
            <person name="Nybo J."/>
            <person name="Theobald S."/>
            <person name="Brandl J."/>
            <person name="Frisvad J.C."/>
            <person name="Nielsen K.F."/>
            <person name="Lyhne E.K."/>
            <person name="Kogle M.E."/>
            <person name="Kuo A."/>
            <person name="Riley R."/>
            <person name="Clum A."/>
            <person name="Nolan M."/>
            <person name="Lipzen A."/>
            <person name="Salamov A."/>
            <person name="Henrissat B."/>
            <person name="Wiebenga A."/>
            <person name="De Vries R.P."/>
            <person name="Grigoriev I.V."/>
            <person name="Mortensen U.H."/>
            <person name="Andersen M.R."/>
            <person name="Baker S.E."/>
        </authorList>
    </citation>
    <scope>NUCLEOTIDE SEQUENCE [LARGE SCALE GENOMIC DNA]</scope>
    <source>
        <strain evidence="12 13">CBS 121591</strain>
    </source>
</reference>
<protein>
    <recommendedName>
        <fullName evidence="1">feruloyl esterase</fullName>
        <ecNumber evidence="1">3.1.1.73</ecNumber>
    </recommendedName>
    <alternativeName>
        <fullName evidence="8">Ferulic acid esterase A</fullName>
    </alternativeName>
</protein>
<evidence type="ECO:0000256" key="3">
    <source>
        <dbReference type="ARBA" id="ARBA00022651"/>
    </source>
</evidence>
<comment type="catalytic activity">
    <reaction evidence="6">
        <text>feruloyl-polysaccharide + H2O = ferulate + polysaccharide.</text>
        <dbReference type="EC" id="3.1.1.73"/>
    </reaction>
</comment>
<evidence type="ECO:0000256" key="8">
    <source>
        <dbReference type="ARBA" id="ARBA00041313"/>
    </source>
</evidence>
<evidence type="ECO:0000256" key="4">
    <source>
        <dbReference type="ARBA" id="ARBA00022729"/>
    </source>
</evidence>
<dbReference type="EMBL" id="KZ821727">
    <property type="protein sequence ID" value="PYH78644.1"/>
    <property type="molecule type" value="Genomic_DNA"/>
</dbReference>
<dbReference type="Proteomes" id="UP000248340">
    <property type="component" value="Unassembled WGS sequence"/>
</dbReference>